<dbReference type="Proteomes" id="UP000765509">
    <property type="component" value="Unassembled WGS sequence"/>
</dbReference>
<dbReference type="OrthoDB" id="3064439at2759"/>
<evidence type="ECO:0000313" key="1">
    <source>
        <dbReference type="EMBL" id="MBW0463505.1"/>
    </source>
</evidence>
<organism evidence="1 2">
    <name type="scientific">Austropuccinia psidii MF-1</name>
    <dbReference type="NCBI Taxonomy" id="1389203"/>
    <lineage>
        <taxon>Eukaryota</taxon>
        <taxon>Fungi</taxon>
        <taxon>Dikarya</taxon>
        <taxon>Basidiomycota</taxon>
        <taxon>Pucciniomycotina</taxon>
        <taxon>Pucciniomycetes</taxon>
        <taxon>Pucciniales</taxon>
        <taxon>Sphaerophragmiaceae</taxon>
        <taxon>Austropuccinia</taxon>
    </lineage>
</organism>
<name>A0A9Q3BE02_9BASI</name>
<proteinExistence type="predicted"/>
<reference evidence="1" key="1">
    <citation type="submission" date="2021-03" db="EMBL/GenBank/DDBJ databases">
        <title>Draft genome sequence of rust myrtle Austropuccinia psidii MF-1, a brazilian biotype.</title>
        <authorList>
            <person name="Quecine M.C."/>
            <person name="Pachon D.M.R."/>
            <person name="Bonatelli M.L."/>
            <person name="Correr F.H."/>
            <person name="Franceschini L.M."/>
            <person name="Leite T.F."/>
            <person name="Margarido G.R.A."/>
            <person name="Almeida C.A."/>
            <person name="Ferrarezi J.A."/>
            <person name="Labate C.A."/>
        </authorList>
    </citation>
    <scope>NUCLEOTIDE SEQUENCE</scope>
    <source>
        <strain evidence="1">MF-1</strain>
    </source>
</reference>
<evidence type="ECO:0000313" key="2">
    <source>
        <dbReference type="Proteomes" id="UP000765509"/>
    </source>
</evidence>
<sequence length="131" mass="15486">MKKLKHFFEEPFVIKALHGENAVEVESSEEFSNTHPKFPAILIKPYKSGDFEKFPLRNEFPHHIPPVEASGTKIVTKFLKERKLRTKKVRKYLLRYSDPTCEDELLAEKEIPEATDLLRRLRHTRNNKNEK</sequence>
<dbReference type="AlphaFoldDB" id="A0A9Q3BE02"/>
<comment type="caution">
    <text evidence="1">The sequence shown here is derived from an EMBL/GenBank/DDBJ whole genome shotgun (WGS) entry which is preliminary data.</text>
</comment>
<accession>A0A9Q3BE02</accession>
<dbReference type="EMBL" id="AVOT02000569">
    <property type="protein sequence ID" value="MBW0463505.1"/>
    <property type="molecule type" value="Genomic_DNA"/>
</dbReference>
<keyword evidence="2" id="KW-1185">Reference proteome</keyword>
<gene>
    <name evidence="1" type="ORF">O181_003220</name>
</gene>
<protein>
    <submittedName>
        <fullName evidence="1">Uncharacterized protein</fullName>
    </submittedName>
</protein>